<dbReference type="NCBIfam" id="TIGR04057">
    <property type="entry name" value="SusC_RagA_signa"/>
    <property type="match status" value="1"/>
</dbReference>
<evidence type="ECO:0000256" key="1">
    <source>
        <dbReference type="ARBA" id="ARBA00004571"/>
    </source>
</evidence>
<evidence type="ECO:0000256" key="4">
    <source>
        <dbReference type="ARBA" id="ARBA00022692"/>
    </source>
</evidence>
<proteinExistence type="inferred from homology"/>
<dbReference type="InterPro" id="IPR036942">
    <property type="entry name" value="Beta-barrel_TonB_sf"/>
</dbReference>
<keyword evidence="11" id="KW-0675">Receptor</keyword>
<dbReference type="NCBIfam" id="TIGR04056">
    <property type="entry name" value="OMP_RagA_SusC"/>
    <property type="match status" value="1"/>
</dbReference>
<feature type="domain" description="TonB-dependent receptor plug" evidence="10">
    <location>
        <begin position="220"/>
        <end position="336"/>
    </location>
</feature>
<dbReference type="AlphaFoldDB" id="A0A378U4L3"/>
<dbReference type="InterPro" id="IPR012910">
    <property type="entry name" value="Plug_dom"/>
</dbReference>
<dbReference type="PROSITE" id="PS52016">
    <property type="entry name" value="TONB_DEPENDENT_REC_3"/>
    <property type="match status" value="1"/>
</dbReference>
<dbReference type="PANTHER" id="PTHR30069:SF29">
    <property type="entry name" value="HEMOGLOBIN AND HEMOGLOBIN-HAPTOGLOBIN-BINDING PROTEIN 1-RELATED"/>
    <property type="match status" value="1"/>
</dbReference>
<keyword evidence="5 9" id="KW-0732">Signal</keyword>
<keyword evidence="2 8" id="KW-0813">Transport</keyword>
<keyword evidence="4 8" id="KW-0812">Transmembrane</keyword>
<evidence type="ECO:0000256" key="6">
    <source>
        <dbReference type="ARBA" id="ARBA00023136"/>
    </source>
</evidence>
<dbReference type="GO" id="GO:0009279">
    <property type="term" value="C:cell outer membrane"/>
    <property type="evidence" value="ECO:0007669"/>
    <property type="project" value="UniProtKB-SubCell"/>
</dbReference>
<dbReference type="InterPro" id="IPR023996">
    <property type="entry name" value="TonB-dep_OMP_SusC/RagA"/>
</dbReference>
<evidence type="ECO:0000256" key="3">
    <source>
        <dbReference type="ARBA" id="ARBA00022452"/>
    </source>
</evidence>
<dbReference type="PANTHER" id="PTHR30069">
    <property type="entry name" value="TONB-DEPENDENT OUTER MEMBRANE RECEPTOR"/>
    <property type="match status" value="1"/>
</dbReference>
<evidence type="ECO:0000256" key="7">
    <source>
        <dbReference type="ARBA" id="ARBA00023237"/>
    </source>
</evidence>
<accession>A0A378U4L3</accession>
<dbReference type="Gene3D" id="2.40.170.20">
    <property type="entry name" value="TonB-dependent receptor, beta-barrel domain"/>
    <property type="match status" value="1"/>
</dbReference>
<evidence type="ECO:0000256" key="8">
    <source>
        <dbReference type="PROSITE-ProRule" id="PRU01360"/>
    </source>
</evidence>
<dbReference type="RefSeq" id="WP_115092738.1">
    <property type="nucleotide sequence ID" value="NZ_CP068107.1"/>
</dbReference>
<dbReference type="EMBL" id="UGQL01000002">
    <property type="protein sequence ID" value="STZ70198.1"/>
    <property type="molecule type" value="Genomic_DNA"/>
</dbReference>
<dbReference type="Gene3D" id="2.170.130.10">
    <property type="entry name" value="TonB-dependent receptor, plug domain"/>
    <property type="match status" value="1"/>
</dbReference>
<dbReference type="Pfam" id="PF13715">
    <property type="entry name" value="CarbopepD_reg_2"/>
    <property type="match status" value="1"/>
</dbReference>
<evidence type="ECO:0000313" key="12">
    <source>
        <dbReference type="Proteomes" id="UP000255024"/>
    </source>
</evidence>
<evidence type="ECO:0000256" key="2">
    <source>
        <dbReference type="ARBA" id="ARBA00022448"/>
    </source>
</evidence>
<evidence type="ECO:0000256" key="5">
    <source>
        <dbReference type="ARBA" id="ARBA00022729"/>
    </source>
</evidence>
<feature type="signal peptide" evidence="9">
    <location>
        <begin position="1"/>
        <end position="28"/>
    </location>
</feature>
<keyword evidence="3 8" id="KW-1134">Transmembrane beta strand</keyword>
<dbReference type="InterPro" id="IPR008969">
    <property type="entry name" value="CarboxyPept-like_regulatory"/>
</dbReference>
<comment type="subcellular location">
    <subcellularLocation>
        <location evidence="1 8">Cell outer membrane</location>
        <topology evidence="1 8">Multi-pass membrane protein</topology>
    </subcellularLocation>
</comment>
<feature type="chain" id="PRO_5016664207" evidence="9">
    <location>
        <begin position="29"/>
        <end position="1115"/>
    </location>
</feature>
<name>A0A378U4L3_MYROD</name>
<dbReference type="GO" id="GO:0044718">
    <property type="term" value="P:siderophore transmembrane transport"/>
    <property type="evidence" value="ECO:0007669"/>
    <property type="project" value="TreeGrafter"/>
</dbReference>
<comment type="similarity">
    <text evidence="8">Belongs to the TonB-dependent receptor family.</text>
</comment>
<dbReference type="InterPro" id="IPR039426">
    <property type="entry name" value="TonB-dep_rcpt-like"/>
</dbReference>
<organism evidence="11 12">
    <name type="scientific">Myroides odoratus</name>
    <name type="common">Flavobacterium odoratum</name>
    <dbReference type="NCBI Taxonomy" id="256"/>
    <lineage>
        <taxon>Bacteria</taxon>
        <taxon>Pseudomonadati</taxon>
        <taxon>Bacteroidota</taxon>
        <taxon>Flavobacteriia</taxon>
        <taxon>Flavobacteriales</taxon>
        <taxon>Flavobacteriaceae</taxon>
        <taxon>Myroides</taxon>
    </lineage>
</organism>
<dbReference type="SUPFAM" id="SSF56935">
    <property type="entry name" value="Porins"/>
    <property type="match status" value="1"/>
</dbReference>
<dbReference type="InterPro" id="IPR023997">
    <property type="entry name" value="TonB-dep_OMP_SusC/RagA_CS"/>
</dbReference>
<dbReference type="InterPro" id="IPR037066">
    <property type="entry name" value="Plug_dom_sf"/>
</dbReference>
<keyword evidence="6 8" id="KW-0472">Membrane</keyword>
<evidence type="ECO:0000256" key="9">
    <source>
        <dbReference type="SAM" id="SignalP"/>
    </source>
</evidence>
<keyword evidence="7 8" id="KW-0998">Cell outer membrane</keyword>
<dbReference type="GO" id="GO:0015344">
    <property type="term" value="F:siderophore uptake transmembrane transporter activity"/>
    <property type="evidence" value="ECO:0007669"/>
    <property type="project" value="TreeGrafter"/>
</dbReference>
<protein>
    <submittedName>
        <fullName evidence="11">Outer membrane cobalamin receptor protein</fullName>
    </submittedName>
</protein>
<dbReference type="SUPFAM" id="SSF49464">
    <property type="entry name" value="Carboxypeptidase regulatory domain-like"/>
    <property type="match status" value="1"/>
</dbReference>
<dbReference type="Proteomes" id="UP000255024">
    <property type="component" value="Unassembled WGS sequence"/>
</dbReference>
<keyword evidence="12" id="KW-1185">Reference proteome</keyword>
<sequence length="1115" mass="124320">MIHNAKLSRRIRLYIACCIFLSAQYNYAFSQDRMDSAKTMNIVLAAKKTNVGYVFKAIEEQTSYKVVFSSEMIDTNTVISFANTSTELNRLLDVIAKETTTAYRINNNLISFKREAQHTQVTEQVAQTIRGKVIDTTGEALPGAIIQVQGGTASTLSDVDGNFSIKAVPGHDYLQVSFVGFTSQVVAAKNNLTIQLGESTNDLDEIIIVGYGTQQKRLVTTAIDKMSVTQENMRTVASPVELLQGKMAGVNVNTSSGNLGTGERVSIRGISSISASNEPLYVVDGIPLYNPSAELFNMGEGMSSLNTINMKDIESIEVLKDAAAAAIYGSRANNGVIIITTKSGKKNSSAVRFNINTGISEFANKNKLKITNSEKYIAQYNEGVSNYNKQYNLQVGDKDYKSPISNPFGNLPDTNWLDVITQRGTFTDVDLSFSGGSEKTTYYLGASYLQQDGVIKTNSMKRYNLNTKLQTEVTPWLTIGTNNNLSYVRNNQVPGPNLGTTIIARAIEQRPFDRPYKPNGDYYIGGTEELLRHNPIQILNEQKTYLDLFRYIGNIYADIKILPNLTFRNSINTDFNYTYDYLYYNEKHPYGTGVGRLVDSKRTILNLETENILTYNQNFNDFGLTAMAGHTFQKVTNNTTGIDGRGFPSPTFDVINVASEITGATGYVTEYAMESYFSRVTLDYQSKYILNASIRTDGSSKFAPDTRWGWFPSVSLGWNIDQEDFMQEVGIDAKLRLSYGSTGNQEGINNYGYLSLLSGGNDYGLESGISVSSFGNNTLTWEKANQTNFGMDVAFFNRQLTFSLDMYKKKTNNLLYSMPIHATSGMSSILTNIGSMENKGIEIALGTDLTFGDFQWQSNFNIATNKNKITQLIDNKGEPLSIGGNRALQVGKDIGAFYLFVQEGIYQYDGEVPQEQYERGVRAGDVKWRDKDGNNIINDNDREVIGSSNPDFFGGWNNSFRYKNFQFDILTTFSYGNDVYAGWKPGVLGKLGDRFPILEEYYDNRWTGPGSTDRYPRALMGDTNNNRNSDRWLEDGSYFKIQAATLSYNFDQKVLDRLKIKGLRVYVQGTNLLLLTKYSGWDPSVSPSLDARFYGNDALGVPPTRNFSIGLNVNF</sequence>
<evidence type="ECO:0000313" key="11">
    <source>
        <dbReference type="EMBL" id="STZ70198.1"/>
    </source>
</evidence>
<gene>
    <name evidence="11" type="ORF">NCTC11179_03731</name>
</gene>
<dbReference type="Pfam" id="PF07715">
    <property type="entry name" value="Plug"/>
    <property type="match status" value="1"/>
</dbReference>
<reference evidence="11 12" key="1">
    <citation type="submission" date="2018-06" db="EMBL/GenBank/DDBJ databases">
        <authorList>
            <consortium name="Pathogen Informatics"/>
            <person name="Doyle S."/>
        </authorList>
    </citation>
    <scope>NUCLEOTIDE SEQUENCE [LARGE SCALE GENOMIC DNA]</scope>
    <source>
        <strain evidence="11 12">NCTC11179</strain>
    </source>
</reference>
<evidence type="ECO:0000259" key="10">
    <source>
        <dbReference type="Pfam" id="PF07715"/>
    </source>
</evidence>
<dbReference type="Gene3D" id="2.60.40.1120">
    <property type="entry name" value="Carboxypeptidase-like, regulatory domain"/>
    <property type="match status" value="1"/>
</dbReference>